<dbReference type="RefSeq" id="XP_020437156.1">
    <property type="nucleotide sequence ID" value="XM_020573039.1"/>
</dbReference>
<accession>D3B172</accession>
<dbReference type="SUPFAM" id="SSF54928">
    <property type="entry name" value="RNA-binding domain, RBD"/>
    <property type="match status" value="1"/>
</dbReference>
<feature type="region of interest" description="Disordered" evidence="3">
    <location>
        <begin position="521"/>
        <end position="659"/>
    </location>
</feature>
<feature type="compositionally biased region" description="Low complexity" evidence="3">
    <location>
        <begin position="16"/>
        <end position="41"/>
    </location>
</feature>
<dbReference type="AlphaFoldDB" id="D3B172"/>
<evidence type="ECO:0000256" key="2">
    <source>
        <dbReference type="PROSITE-ProRule" id="PRU00176"/>
    </source>
</evidence>
<dbReference type="Gene3D" id="3.30.70.330">
    <property type="match status" value="1"/>
</dbReference>
<dbReference type="InterPro" id="IPR052462">
    <property type="entry name" value="SLIRP/GR-RBP-like"/>
</dbReference>
<feature type="region of interest" description="Disordered" evidence="3">
    <location>
        <begin position="1"/>
        <end position="122"/>
    </location>
</feature>
<name>D3B172_HETP5</name>
<proteinExistence type="predicted"/>
<feature type="compositionally biased region" description="Low complexity" evidence="3">
    <location>
        <begin position="624"/>
        <end position="637"/>
    </location>
</feature>
<keyword evidence="1 2" id="KW-0694">RNA-binding</keyword>
<dbReference type="InterPro" id="IPR035979">
    <property type="entry name" value="RBD_domain_sf"/>
</dbReference>
<sequence length="659" mass="73448">MEGKVNNSNCSQGMNQQQQHQQPQQQQQLQQQPQQQQQQQPRAVDQTTSYTPVVLSKEESQDNQLPIDTTNNEDPTTPEIIELNYNDINNNNNNNNDNDNDNDNDDNYDSTTETDIMMDPNKKSGKIFVGGLTKSTSSVQFLLIYILLSSYYSNTTDKLKKYFSEFGEVQDSLVIKSNEKTVKSRGFGFVTFKHPDVIDKILTIEHVIDGKQESVHNYVLNEQKHVIAGKKVDVRLADSKKSKTSTTTTPTNPLKSSTSSLSGSSSSILTSPLQQTFISTLTSPTPPSSQSSSTSTSSNFSSGSSNNNNSNNNSNSNNNNNNTSTQTLSSSTNNSSHMNNNNQSINNNSNSNSNTVNTSTTTNFHSTPTQQHQNVHSQSRQSAQANQSASLSPPYTLQPILSPPHHIPMDSTNTNQYIGLYPNQNPELYYYHDSRSPTGNIYQPLSNHIMMVPFVYPPHPYYATPPPQNQYHSSKYNTQQQHYQLSYSPNIYANRFYGQPTPRYYYTGYGYADELTANDPSQQLQTTPIPQQQQQQQPSPHHQHQKPNNSIHQSISQKSPLLPPVSPKKPHSPKTQIANNHNHSRQEKEAILSSPSSNSTSSPISSPSPISTPIKHSPHKPRANNNNNITTTNNNNNKHQSSPTSNLSDSNDSFRKASD</sequence>
<feature type="region of interest" description="Disordered" evidence="3">
    <location>
        <begin position="237"/>
        <end position="401"/>
    </location>
</feature>
<dbReference type="GO" id="GO:0003723">
    <property type="term" value="F:RNA binding"/>
    <property type="evidence" value="ECO:0007669"/>
    <property type="project" value="UniProtKB-UniRule"/>
</dbReference>
<dbReference type="InterPro" id="IPR000504">
    <property type="entry name" value="RRM_dom"/>
</dbReference>
<comment type="caution">
    <text evidence="5">The sequence shown here is derived from an EMBL/GenBank/DDBJ whole genome shotgun (WGS) entry which is preliminary data.</text>
</comment>
<dbReference type="GeneID" id="31357568"/>
<feature type="compositionally biased region" description="Polar residues" evidence="3">
    <location>
        <begin position="638"/>
        <end position="651"/>
    </location>
</feature>
<feature type="compositionally biased region" description="Low complexity" evidence="3">
    <location>
        <begin position="377"/>
        <end position="392"/>
    </location>
</feature>
<gene>
    <name evidence="5" type="ORF">PPL_02042</name>
</gene>
<evidence type="ECO:0000256" key="3">
    <source>
        <dbReference type="SAM" id="MobiDB-lite"/>
    </source>
</evidence>
<feature type="compositionally biased region" description="Low complexity" evidence="3">
    <location>
        <begin position="244"/>
        <end position="370"/>
    </location>
</feature>
<feature type="compositionally biased region" description="Low complexity" evidence="3">
    <location>
        <begin position="84"/>
        <end position="97"/>
    </location>
</feature>
<dbReference type="Pfam" id="PF00076">
    <property type="entry name" value="RRM_1"/>
    <property type="match status" value="1"/>
</dbReference>
<evidence type="ECO:0000256" key="1">
    <source>
        <dbReference type="ARBA" id="ARBA00022884"/>
    </source>
</evidence>
<dbReference type="OMA" id="HPIVDHH"/>
<feature type="compositionally biased region" description="Acidic residues" evidence="3">
    <location>
        <begin position="98"/>
        <end position="108"/>
    </location>
</feature>
<dbReference type="PROSITE" id="PS50102">
    <property type="entry name" value="RRM"/>
    <property type="match status" value="1"/>
</dbReference>
<dbReference type="STRING" id="670386.D3B172"/>
<reference evidence="5 6" key="1">
    <citation type="journal article" date="2011" name="Genome Res.">
        <title>Phylogeny-wide analysis of social amoeba genomes highlights ancient origins for complex intercellular communication.</title>
        <authorList>
            <person name="Heidel A.J."/>
            <person name="Lawal H.M."/>
            <person name="Felder M."/>
            <person name="Schilde C."/>
            <person name="Helps N.R."/>
            <person name="Tunggal B."/>
            <person name="Rivero F."/>
            <person name="John U."/>
            <person name="Schleicher M."/>
            <person name="Eichinger L."/>
            <person name="Platzer M."/>
            <person name="Noegel A.A."/>
            <person name="Schaap P."/>
            <person name="Gloeckner G."/>
        </authorList>
    </citation>
    <scope>NUCLEOTIDE SEQUENCE [LARGE SCALE GENOMIC DNA]</scope>
    <source>
        <strain evidence="6">ATCC 26659 / Pp 5 / PN500</strain>
    </source>
</reference>
<dbReference type="EMBL" id="ADBJ01000008">
    <property type="protein sequence ID" value="EFA85046.1"/>
    <property type="molecule type" value="Genomic_DNA"/>
</dbReference>
<evidence type="ECO:0000259" key="4">
    <source>
        <dbReference type="PROSITE" id="PS50102"/>
    </source>
</evidence>
<dbReference type="InParanoid" id="D3B172"/>
<dbReference type="SMART" id="SM00360">
    <property type="entry name" value="RRM"/>
    <property type="match status" value="1"/>
</dbReference>
<feature type="domain" description="RRM" evidence="4">
    <location>
        <begin position="125"/>
        <end position="239"/>
    </location>
</feature>
<dbReference type="InterPro" id="IPR012677">
    <property type="entry name" value="Nucleotide-bd_a/b_plait_sf"/>
</dbReference>
<feature type="compositionally biased region" description="Polar residues" evidence="3">
    <location>
        <begin position="62"/>
        <end position="75"/>
    </location>
</feature>
<feature type="compositionally biased region" description="Polar residues" evidence="3">
    <location>
        <begin position="546"/>
        <end position="555"/>
    </location>
</feature>
<protein>
    <recommendedName>
        <fullName evidence="4">RRM domain-containing protein</fullName>
    </recommendedName>
</protein>
<organism evidence="5 6">
    <name type="scientific">Heterostelium pallidum (strain ATCC 26659 / Pp 5 / PN500)</name>
    <name type="common">Cellular slime mold</name>
    <name type="synonym">Polysphondylium pallidum</name>
    <dbReference type="NCBI Taxonomy" id="670386"/>
    <lineage>
        <taxon>Eukaryota</taxon>
        <taxon>Amoebozoa</taxon>
        <taxon>Evosea</taxon>
        <taxon>Eumycetozoa</taxon>
        <taxon>Dictyostelia</taxon>
        <taxon>Acytosteliales</taxon>
        <taxon>Acytosteliaceae</taxon>
        <taxon>Heterostelium</taxon>
    </lineage>
</organism>
<dbReference type="Proteomes" id="UP000001396">
    <property type="component" value="Unassembled WGS sequence"/>
</dbReference>
<dbReference type="PANTHER" id="PTHR48027">
    <property type="entry name" value="HETEROGENEOUS NUCLEAR RIBONUCLEOPROTEIN 87F-RELATED"/>
    <property type="match status" value="1"/>
</dbReference>
<evidence type="ECO:0000313" key="6">
    <source>
        <dbReference type="Proteomes" id="UP000001396"/>
    </source>
</evidence>
<evidence type="ECO:0000313" key="5">
    <source>
        <dbReference type="EMBL" id="EFA85046.1"/>
    </source>
</evidence>
<feature type="compositionally biased region" description="Low complexity" evidence="3">
    <location>
        <begin position="521"/>
        <end position="540"/>
    </location>
</feature>
<keyword evidence="6" id="KW-1185">Reference proteome</keyword>
<feature type="compositionally biased region" description="Low complexity" evidence="3">
    <location>
        <begin position="593"/>
        <end position="614"/>
    </location>
</feature>
<feature type="compositionally biased region" description="Polar residues" evidence="3">
    <location>
        <begin position="1"/>
        <end position="15"/>
    </location>
</feature>